<proteinExistence type="predicted"/>
<protein>
    <submittedName>
        <fullName evidence="1">OsmC family peroxiredoxin</fullName>
    </submittedName>
</protein>
<sequence length="143" mass="14781">MATRNGNAIWRGDLKTGTGEVTVGNGVFSGNYSFKSRFEDGQGTNPEELIAAAHAGCYSMQLSAMLAEAGTPANSVDTNAVCALRFVDGAPTITAIELTTVGDVPGLTEEQFQKAAADAKAACLVTRALAGVGEINLQARLKD</sequence>
<dbReference type="Proteomes" id="UP001442841">
    <property type="component" value="Chromosome"/>
</dbReference>
<dbReference type="PANTHER" id="PTHR42830">
    <property type="entry name" value="OSMOTICALLY INDUCIBLE FAMILY PROTEIN"/>
    <property type="match status" value="1"/>
</dbReference>
<name>A0ABZ3FN60_9ACTN</name>
<reference evidence="1 2" key="1">
    <citation type="submission" date="2024-04" db="EMBL/GenBank/DDBJ databases">
        <title>Isolation of an actinomycete strain from pig manure.</title>
        <authorList>
            <person name="Gong T."/>
            <person name="Yu Z."/>
            <person name="An M."/>
            <person name="Wei C."/>
            <person name="Yang W."/>
            <person name="Liu L."/>
        </authorList>
    </citation>
    <scope>NUCLEOTIDE SEQUENCE [LARGE SCALE GENOMIC DNA]</scope>
    <source>
        <strain evidence="1 2">ZF39</strain>
    </source>
</reference>
<dbReference type="InterPro" id="IPR015946">
    <property type="entry name" value="KH_dom-like_a/b"/>
</dbReference>
<dbReference type="InterPro" id="IPR052707">
    <property type="entry name" value="OsmC_Ohr_Peroxiredoxin"/>
</dbReference>
<dbReference type="Pfam" id="PF02566">
    <property type="entry name" value="OsmC"/>
    <property type="match status" value="1"/>
</dbReference>
<evidence type="ECO:0000313" key="1">
    <source>
        <dbReference type="EMBL" id="XAN06214.1"/>
    </source>
</evidence>
<evidence type="ECO:0000313" key="2">
    <source>
        <dbReference type="Proteomes" id="UP001442841"/>
    </source>
</evidence>
<accession>A0ABZ3FN60</accession>
<dbReference type="PANTHER" id="PTHR42830:SF1">
    <property type="entry name" value="OSMOTICALLY INDUCIBLE FAMILY PROTEIN"/>
    <property type="match status" value="1"/>
</dbReference>
<dbReference type="InterPro" id="IPR003718">
    <property type="entry name" value="OsmC/Ohr_fam"/>
</dbReference>
<keyword evidence="2" id="KW-1185">Reference proteome</keyword>
<organism evidence="1 2">
    <name type="scientific">Ammonicoccus fulvus</name>
    <dbReference type="NCBI Taxonomy" id="3138240"/>
    <lineage>
        <taxon>Bacteria</taxon>
        <taxon>Bacillati</taxon>
        <taxon>Actinomycetota</taxon>
        <taxon>Actinomycetes</taxon>
        <taxon>Propionibacteriales</taxon>
        <taxon>Propionibacteriaceae</taxon>
        <taxon>Ammonicoccus</taxon>
    </lineage>
</organism>
<dbReference type="Gene3D" id="3.30.300.20">
    <property type="match status" value="1"/>
</dbReference>
<gene>
    <name evidence="1" type="ORF">AADG42_02450</name>
</gene>
<dbReference type="RefSeq" id="WP_425307646.1">
    <property type="nucleotide sequence ID" value="NZ_CP154795.1"/>
</dbReference>
<dbReference type="EMBL" id="CP154795">
    <property type="protein sequence ID" value="XAN06214.1"/>
    <property type="molecule type" value="Genomic_DNA"/>
</dbReference>
<dbReference type="InterPro" id="IPR019904">
    <property type="entry name" value="Peroxiredoxin_OsmC"/>
</dbReference>
<dbReference type="NCBIfam" id="TIGR03562">
    <property type="entry name" value="osmo_induc_OsmC"/>
    <property type="match status" value="1"/>
</dbReference>
<dbReference type="InterPro" id="IPR036102">
    <property type="entry name" value="OsmC/Ohrsf"/>
</dbReference>
<dbReference type="SUPFAM" id="SSF82784">
    <property type="entry name" value="OsmC-like"/>
    <property type="match status" value="1"/>
</dbReference>